<name>A0A934M8I9_9MICO</name>
<evidence type="ECO:0000256" key="1">
    <source>
        <dbReference type="SAM" id="Phobius"/>
    </source>
</evidence>
<sequence>MNRTTRLLAARRPALALSAVATVVLGLAARTLLDGPVSAFLGDALYAVLVYVLVAFVGPRARPVVVAAVAWALCAAVEVAQLVGLSAAVVDAWEPARWVLGTTFHAPDLIVYAVGAATAGTADAALLRWRARRGPGAADDPR</sequence>
<proteinExistence type="predicted"/>
<dbReference type="EMBL" id="JAEINH010000001">
    <property type="protein sequence ID" value="MBI9113623.1"/>
    <property type="molecule type" value="Genomic_DNA"/>
</dbReference>
<dbReference type="AlphaFoldDB" id="A0A934M8I9"/>
<organism evidence="2 3">
    <name type="scientific">Sanguibacter suaedae</name>
    <dbReference type="NCBI Taxonomy" id="2795737"/>
    <lineage>
        <taxon>Bacteria</taxon>
        <taxon>Bacillati</taxon>
        <taxon>Actinomycetota</taxon>
        <taxon>Actinomycetes</taxon>
        <taxon>Micrococcales</taxon>
        <taxon>Sanguibacteraceae</taxon>
        <taxon>Sanguibacter</taxon>
    </lineage>
</organism>
<keyword evidence="1" id="KW-0812">Transmembrane</keyword>
<keyword evidence="3" id="KW-1185">Reference proteome</keyword>
<gene>
    <name evidence="2" type="ORF">JAV76_01190</name>
</gene>
<dbReference type="InterPro" id="IPR021257">
    <property type="entry name" value="DUF2809"/>
</dbReference>
<evidence type="ECO:0000313" key="3">
    <source>
        <dbReference type="Proteomes" id="UP000602087"/>
    </source>
</evidence>
<feature type="transmembrane region" description="Helical" evidence="1">
    <location>
        <begin position="109"/>
        <end position="127"/>
    </location>
</feature>
<dbReference type="RefSeq" id="WP_198732182.1">
    <property type="nucleotide sequence ID" value="NZ_JAEINH010000001.1"/>
</dbReference>
<keyword evidence="1" id="KW-1133">Transmembrane helix</keyword>
<feature type="transmembrane region" description="Helical" evidence="1">
    <location>
        <begin position="38"/>
        <end position="57"/>
    </location>
</feature>
<protein>
    <submittedName>
        <fullName evidence="2">DUF2809 domain-containing protein</fullName>
    </submittedName>
</protein>
<feature type="transmembrane region" description="Helical" evidence="1">
    <location>
        <begin position="64"/>
        <end position="89"/>
    </location>
</feature>
<comment type="caution">
    <text evidence="2">The sequence shown here is derived from an EMBL/GenBank/DDBJ whole genome shotgun (WGS) entry which is preliminary data.</text>
</comment>
<accession>A0A934M8I9</accession>
<keyword evidence="1" id="KW-0472">Membrane</keyword>
<dbReference type="Pfam" id="PF10990">
    <property type="entry name" value="DUF2809"/>
    <property type="match status" value="1"/>
</dbReference>
<dbReference type="Proteomes" id="UP000602087">
    <property type="component" value="Unassembled WGS sequence"/>
</dbReference>
<evidence type="ECO:0000313" key="2">
    <source>
        <dbReference type="EMBL" id="MBI9113623.1"/>
    </source>
</evidence>
<reference evidence="2" key="1">
    <citation type="submission" date="2020-12" db="EMBL/GenBank/DDBJ databases">
        <title>Sanguibacter suaedae sp. nov., isolated from Suaeda aralocaspica.</title>
        <authorList>
            <person name="Ma Q."/>
        </authorList>
    </citation>
    <scope>NUCLEOTIDE SEQUENCE</scope>
    <source>
        <strain evidence="2">YZGR15</strain>
    </source>
</reference>